<organism evidence="2 3">
    <name type="scientific">Colletotrichum orchidophilum</name>
    <dbReference type="NCBI Taxonomy" id="1209926"/>
    <lineage>
        <taxon>Eukaryota</taxon>
        <taxon>Fungi</taxon>
        <taxon>Dikarya</taxon>
        <taxon>Ascomycota</taxon>
        <taxon>Pezizomycotina</taxon>
        <taxon>Sordariomycetes</taxon>
        <taxon>Hypocreomycetidae</taxon>
        <taxon>Glomerellales</taxon>
        <taxon>Glomerellaceae</taxon>
        <taxon>Colletotrichum</taxon>
    </lineage>
</organism>
<comment type="caution">
    <text evidence="2">The sequence shown here is derived from an EMBL/GenBank/DDBJ whole genome shotgun (WGS) entry which is preliminary data.</text>
</comment>
<feature type="non-terminal residue" evidence="2">
    <location>
        <position position="1"/>
    </location>
</feature>
<dbReference type="RefSeq" id="XP_022472894.1">
    <property type="nucleotide sequence ID" value="XM_022620647.1"/>
</dbReference>
<reference evidence="2 3" key="1">
    <citation type="submission" date="2016-09" db="EMBL/GenBank/DDBJ databases">
        <authorList>
            <person name="Capua I."/>
            <person name="De Benedictis P."/>
            <person name="Joannis T."/>
            <person name="Lombin L.H."/>
            <person name="Cattoli G."/>
        </authorList>
    </citation>
    <scope>NUCLEOTIDE SEQUENCE [LARGE SCALE GENOMIC DNA]</scope>
    <source>
        <strain evidence="2 3">IMI 309357</strain>
    </source>
</reference>
<gene>
    <name evidence="2" type="ORF">CORC01_09017</name>
</gene>
<name>A0A1G4B316_9PEZI</name>
<accession>A0A1G4B316</accession>
<dbReference type="GeneID" id="34562157"/>
<keyword evidence="3" id="KW-1185">Reference proteome</keyword>
<protein>
    <submittedName>
        <fullName evidence="2">Uncharacterized protein</fullName>
    </submittedName>
</protein>
<dbReference type="Proteomes" id="UP000176998">
    <property type="component" value="Unassembled WGS sequence"/>
</dbReference>
<dbReference type="AlphaFoldDB" id="A0A1G4B316"/>
<feature type="region of interest" description="Disordered" evidence="1">
    <location>
        <begin position="68"/>
        <end position="124"/>
    </location>
</feature>
<evidence type="ECO:0000313" key="2">
    <source>
        <dbReference type="EMBL" id="OHE95733.1"/>
    </source>
</evidence>
<evidence type="ECO:0000256" key="1">
    <source>
        <dbReference type="SAM" id="MobiDB-lite"/>
    </source>
</evidence>
<evidence type="ECO:0000313" key="3">
    <source>
        <dbReference type="Proteomes" id="UP000176998"/>
    </source>
</evidence>
<proteinExistence type="predicted"/>
<dbReference type="EMBL" id="MJBS01000079">
    <property type="protein sequence ID" value="OHE95733.1"/>
    <property type="molecule type" value="Genomic_DNA"/>
</dbReference>
<sequence>CHAVPGPTSQRPPGLLRTCDISILLQCPLTTLYKSIELESKAASCLRTLNLDNVFTLNQITRWYKQPPANRRRPISATTAYPHSATPPPNATSLSHTQTHMEDAGAGAGADVGGDPSPRPKGVHSKLVKRLPTCALLMTRPIVIRVWRANHR</sequence>